<dbReference type="InterPro" id="IPR039046">
    <property type="entry name" value="PDPK1"/>
</dbReference>
<evidence type="ECO:0000256" key="6">
    <source>
        <dbReference type="ARBA" id="ARBA00022777"/>
    </source>
</evidence>
<keyword evidence="7 10" id="KW-0067">ATP-binding</keyword>
<evidence type="ECO:0000256" key="9">
    <source>
        <dbReference type="ARBA" id="ARBA00048679"/>
    </source>
</evidence>
<proteinExistence type="inferred from homology"/>
<dbReference type="EMBL" id="JAHLVD010000003">
    <property type="protein sequence ID" value="KAG7850860.1"/>
    <property type="molecule type" value="Genomic_DNA"/>
</dbReference>
<dbReference type="InterPro" id="IPR011009">
    <property type="entry name" value="Kinase-like_dom_sf"/>
</dbReference>
<keyword evidence="5 10" id="KW-0547">Nucleotide-binding</keyword>
<dbReference type="SMART" id="SM00220">
    <property type="entry name" value="S_TKc"/>
    <property type="match status" value="1"/>
</dbReference>
<evidence type="ECO:0000259" key="12">
    <source>
        <dbReference type="PROSITE" id="PS50011"/>
    </source>
</evidence>
<feature type="region of interest" description="Disordered" evidence="11">
    <location>
        <begin position="418"/>
        <end position="483"/>
    </location>
</feature>
<dbReference type="InterPro" id="IPR000719">
    <property type="entry name" value="Prot_kinase_dom"/>
</dbReference>
<dbReference type="PROSITE" id="PS00108">
    <property type="entry name" value="PROTEIN_KINASE_ST"/>
    <property type="match status" value="1"/>
</dbReference>
<dbReference type="InterPro" id="IPR008271">
    <property type="entry name" value="Ser/Thr_kinase_AS"/>
</dbReference>
<evidence type="ECO:0000256" key="1">
    <source>
        <dbReference type="ARBA" id="ARBA00010006"/>
    </source>
</evidence>
<name>A0ABQ7S0H8_PICAN</name>
<comment type="catalytic activity">
    <reaction evidence="9">
        <text>L-seryl-[protein] + ATP = O-phospho-L-seryl-[protein] + ADP + H(+)</text>
        <dbReference type="Rhea" id="RHEA:17989"/>
        <dbReference type="Rhea" id="RHEA-COMP:9863"/>
        <dbReference type="Rhea" id="RHEA-COMP:11604"/>
        <dbReference type="ChEBI" id="CHEBI:15378"/>
        <dbReference type="ChEBI" id="CHEBI:29999"/>
        <dbReference type="ChEBI" id="CHEBI:30616"/>
        <dbReference type="ChEBI" id="CHEBI:83421"/>
        <dbReference type="ChEBI" id="CHEBI:456216"/>
        <dbReference type="EC" id="2.7.11.1"/>
    </reaction>
</comment>
<dbReference type="InterPro" id="IPR057614">
    <property type="entry name" value="PH_PKH3_C"/>
</dbReference>
<dbReference type="PROSITE" id="PS00107">
    <property type="entry name" value="PROTEIN_KINASE_ATP"/>
    <property type="match status" value="1"/>
</dbReference>
<dbReference type="SUPFAM" id="SSF56112">
    <property type="entry name" value="Protein kinase-like (PK-like)"/>
    <property type="match status" value="1"/>
</dbReference>
<keyword evidence="6" id="KW-0418">Kinase</keyword>
<feature type="compositionally biased region" description="Low complexity" evidence="11">
    <location>
        <begin position="795"/>
        <end position="808"/>
    </location>
</feature>
<sequence length="833" mass="93726">MARKRSAIDFQFGECIGEGSYSKVYRGVSIHNHRTYAIKILSKSHIHRENKRKYVNIEKDTLNILGKHPGIVTLYYTFQDEKSLYFVIDFAKNGELLSLIRKMGSLSETLSKYYFVQLIDAVEFIHSKGIIHRDLKPENVLLNHEWKLMITDFGAAKILSQEERANGCSTQPMNDIGREISNQSSNGSFVGTAEYVSPELLKYNICGFECDLWALGCILYQFIVGRPPFKGQTEYLTFEKIISLDYSFPKNYFVPPQIEQVIRSLLVVEPEKRCKIEDLKMQPWLQNIDWDNKDFIWRTKVPKLEAYNPRLQNLLQSRHTSSSNSSLNFYGPPDGKIIGKTPSVPQHALKRQIMNAQNNPQLMNKVLSHRLAEKDQQVKNRLLVNQMAPVAANTSIPKSPISSELRNKNDIVERRNSLQFVNGDSSSITPPASEPPSPSETSLRTTLRIIDPRHSHEKTSSIKTPPLSTNIETHSSNSSPLQTFVKRVSSESLSRSSSSSVLVKTGDQSDRKPIMRAPSINELLGIPQPSSQAVSAAGAIGNMMSHKRALQASQSVSSSQYQQQQQQQMINPILLDKQIPKSITSKLMANEYILKLDNILKSELTHKPNQFVPQGYTLDDNILNKVITENYQSLNRDLKSCVLIITSMARLLIYEINSDFKLQNPQSSTQLQAMDFYSKIVEVKLTNRNVSMYDYEFDEELKEGYLILELMNMNKLIFLSAYDSKTLVRGGINSNVRVGFKVNESVSWIDSLLKARELLRQSKETGPDSATKVKTNTAPKRASRPGSASKLVRRSSSQNGTVSSVSSGIRQMDLSDKSSAAAAAAMAIGKNAH</sequence>
<evidence type="ECO:0000256" key="10">
    <source>
        <dbReference type="PROSITE-ProRule" id="PRU10141"/>
    </source>
</evidence>
<comment type="similarity">
    <text evidence="1">Belongs to the protein kinase superfamily. AGC Ser/Thr protein kinase family. PDPK1 subfamily.</text>
</comment>
<reference evidence="13 14" key="1">
    <citation type="journal article" date="2021" name="G3 (Bethesda)">
        <title>Genomic diversity, chromosomal rearrangements, and interspecies hybridization in the ogataea polymorpha species complex.</title>
        <authorList>
            <person name="Hanson S.J."/>
            <person name="Cinneide E.O."/>
            <person name="Salzberg L.I."/>
            <person name="Wolfe K.H."/>
            <person name="McGowan J."/>
            <person name="Fitzpatrick D.A."/>
            <person name="Matlin K."/>
        </authorList>
    </citation>
    <scope>NUCLEOTIDE SEQUENCE [LARGE SCALE GENOMIC DNA]</scope>
    <source>
        <strain evidence="13">51-138</strain>
    </source>
</reference>
<dbReference type="Pfam" id="PF25347">
    <property type="entry name" value="PH_PKH3_C"/>
    <property type="match status" value="1"/>
</dbReference>
<dbReference type="PANTHER" id="PTHR24356">
    <property type="entry name" value="SERINE/THREONINE-PROTEIN KINASE"/>
    <property type="match status" value="1"/>
</dbReference>
<feature type="binding site" evidence="10">
    <location>
        <position position="39"/>
    </location>
    <ligand>
        <name>ATP</name>
        <dbReference type="ChEBI" id="CHEBI:30616"/>
    </ligand>
</feature>
<dbReference type="InterPro" id="IPR017441">
    <property type="entry name" value="Protein_kinase_ATP_BS"/>
</dbReference>
<evidence type="ECO:0000313" key="14">
    <source>
        <dbReference type="Proteomes" id="UP001197328"/>
    </source>
</evidence>
<keyword evidence="3" id="KW-0723">Serine/threonine-protein kinase</keyword>
<dbReference type="EC" id="2.7.11.1" evidence="2"/>
<dbReference type="CDD" id="cd05581">
    <property type="entry name" value="STKc_PDK1"/>
    <property type="match status" value="1"/>
</dbReference>
<gene>
    <name evidence="13" type="ORF">KL940_001437</name>
</gene>
<dbReference type="Gene3D" id="3.30.200.20">
    <property type="entry name" value="Phosphorylase Kinase, domain 1"/>
    <property type="match status" value="1"/>
</dbReference>
<dbReference type="PROSITE" id="PS50011">
    <property type="entry name" value="PROTEIN_KINASE_DOM"/>
    <property type="match status" value="1"/>
</dbReference>
<evidence type="ECO:0000256" key="3">
    <source>
        <dbReference type="ARBA" id="ARBA00022527"/>
    </source>
</evidence>
<feature type="domain" description="Protein kinase" evidence="12">
    <location>
        <begin position="10"/>
        <end position="285"/>
    </location>
</feature>
<dbReference type="Proteomes" id="UP001197328">
    <property type="component" value="Unassembled WGS sequence"/>
</dbReference>
<comment type="caution">
    <text evidence="13">The sequence shown here is derived from an EMBL/GenBank/DDBJ whole genome shotgun (WGS) entry which is preliminary data.</text>
</comment>
<evidence type="ECO:0000256" key="4">
    <source>
        <dbReference type="ARBA" id="ARBA00022679"/>
    </source>
</evidence>
<keyword evidence="4" id="KW-0808">Transferase</keyword>
<keyword evidence="14" id="KW-1185">Reference proteome</keyword>
<evidence type="ECO:0000256" key="11">
    <source>
        <dbReference type="SAM" id="MobiDB-lite"/>
    </source>
</evidence>
<dbReference type="PANTHER" id="PTHR24356:SF163">
    <property type="entry name" value="3-PHOSPHOINOSITIDE-DEPENDENT PROTEIN KINASE 1-RELATED"/>
    <property type="match status" value="1"/>
</dbReference>
<evidence type="ECO:0000256" key="8">
    <source>
        <dbReference type="ARBA" id="ARBA00047899"/>
    </source>
</evidence>
<organism evidence="13 14">
    <name type="scientific">Pichia angusta</name>
    <name type="common">Yeast</name>
    <name type="synonym">Hansenula polymorpha</name>
    <dbReference type="NCBI Taxonomy" id="870730"/>
    <lineage>
        <taxon>Eukaryota</taxon>
        <taxon>Fungi</taxon>
        <taxon>Dikarya</taxon>
        <taxon>Ascomycota</taxon>
        <taxon>Saccharomycotina</taxon>
        <taxon>Pichiomycetes</taxon>
        <taxon>Pichiales</taxon>
        <taxon>Pichiaceae</taxon>
        <taxon>Ogataea</taxon>
    </lineage>
</organism>
<evidence type="ECO:0000256" key="2">
    <source>
        <dbReference type="ARBA" id="ARBA00012513"/>
    </source>
</evidence>
<protein>
    <recommendedName>
        <fullName evidence="2">non-specific serine/threonine protein kinase</fullName>
        <ecNumber evidence="2">2.7.11.1</ecNumber>
    </recommendedName>
</protein>
<feature type="region of interest" description="Disordered" evidence="11">
    <location>
        <begin position="763"/>
        <end position="809"/>
    </location>
</feature>
<evidence type="ECO:0000313" key="13">
    <source>
        <dbReference type="EMBL" id="KAG7850860.1"/>
    </source>
</evidence>
<dbReference type="Gene3D" id="1.10.510.10">
    <property type="entry name" value="Transferase(Phosphotransferase) domain 1"/>
    <property type="match status" value="1"/>
</dbReference>
<feature type="compositionally biased region" description="Polar residues" evidence="11">
    <location>
        <begin position="461"/>
        <end position="482"/>
    </location>
</feature>
<accession>A0ABQ7S0H8</accession>
<evidence type="ECO:0000256" key="5">
    <source>
        <dbReference type="ARBA" id="ARBA00022741"/>
    </source>
</evidence>
<evidence type="ECO:0000256" key="7">
    <source>
        <dbReference type="ARBA" id="ARBA00022840"/>
    </source>
</evidence>
<dbReference type="InterPro" id="IPR050236">
    <property type="entry name" value="Ser_Thr_kinase_AGC"/>
</dbReference>
<feature type="compositionally biased region" description="Basic and acidic residues" evidence="11">
    <location>
        <begin position="450"/>
        <end position="460"/>
    </location>
</feature>
<comment type="catalytic activity">
    <reaction evidence="8">
        <text>L-threonyl-[protein] + ATP = O-phospho-L-threonyl-[protein] + ADP + H(+)</text>
        <dbReference type="Rhea" id="RHEA:46608"/>
        <dbReference type="Rhea" id="RHEA-COMP:11060"/>
        <dbReference type="Rhea" id="RHEA-COMP:11605"/>
        <dbReference type="ChEBI" id="CHEBI:15378"/>
        <dbReference type="ChEBI" id="CHEBI:30013"/>
        <dbReference type="ChEBI" id="CHEBI:30616"/>
        <dbReference type="ChEBI" id="CHEBI:61977"/>
        <dbReference type="ChEBI" id="CHEBI:456216"/>
        <dbReference type="EC" id="2.7.11.1"/>
    </reaction>
</comment>
<dbReference type="Pfam" id="PF00069">
    <property type="entry name" value="Pkinase"/>
    <property type="match status" value="1"/>
</dbReference>